<dbReference type="AlphaFoldDB" id="A0A8T0I6G1"/>
<reference evidence="2" key="1">
    <citation type="submission" date="2020-06" db="EMBL/GenBank/DDBJ databases">
        <title>WGS assembly of Ceratodon purpureus strain R40.</title>
        <authorList>
            <person name="Carey S.B."/>
            <person name="Jenkins J."/>
            <person name="Shu S."/>
            <person name="Lovell J.T."/>
            <person name="Sreedasyam A."/>
            <person name="Maumus F."/>
            <person name="Tiley G.P."/>
            <person name="Fernandez-Pozo N."/>
            <person name="Barry K."/>
            <person name="Chen C."/>
            <person name="Wang M."/>
            <person name="Lipzen A."/>
            <person name="Daum C."/>
            <person name="Saski C.A."/>
            <person name="Payton A.C."/>
            <person name="Mcbreen J.C."/>
            <person name="Conrad R.E."/>
            <person name="Kollar L.M."/>
            <person name="Olsson S."/>
            <person name="Huttunen S."/>
            <person name="Landis J.B."/>
            <person name="Wickett N.J."/>
            <person name="Johnson M.G."/>
            <person name="Rensing S.A."/>
            <person name="Grimwood J."/>
            <person name="Schmutz J."/>
            <person name="Mcdaniel S.F."/>
        </authorList>
    </citation>
    <scope>NUCLEOTIDE SEQUENCE</scope>
    <source>
        <strain evidence="2">R40</strain>
    </source>
</reference>
<evidence type="ECO:0000256" key="1">
    <source>
        <dbReference type="SAM" id="MobiDB-lite"/>
    </source>
</evidence>
<dbReference type="EMBL" id="CM026424">
    <property type="protein sequence ID" value="KAG0579074.1"/>
    <property type="molecule type" value="Genomic_DNA"/>
</dbReference>
<proteinExistence type="predicted"/>
<sequence length="337" mass="36407">MHRMGELCGSHLHLEEDKVRVDVNEDRSRMRSTTRAPEVAVDTSAEEGCGAEYSPYRGSKEEVGNESASGARSSLKRGASSAFGGLKDFVFVDGVAISEDEYIRLYGKPCCKAKKILHECDGDHQCNGVTQHGPSVDKYIFDGQDVAEDIKVLTHDENEFIPLSPGSIYRGPGDQRPLSTKAFEFVKKGAEGIASVSRTAAVEIAKVSRTTSKQVIELQNLAAPVLAPIFQAVSDEGKDQVVGPPDKGSEHEHIQRDAPKPAELERMATPYVQPVGRGVERGRKRGRVKGQVPMTQIMQQPAVEGGYTPVMLPMAGMPPQAGVPPMGVSAPRVTESQ</sequence>
<evidence type="ECO:0000313" key="3">
    <source>
        <dbReference type="Proteomes" id="UP000822688"/>
    </source>
</evidence>
<feature type="compositionally biased region" description="Basic and acidic residues" evidence="1">
    <location>
        <begin position="247"/>
        <end position="258"/>
    </location>
</feature>
<organism evidence="2 3">
    <name type="scientific">Ceratodon purpureus</name>
    <name type="common">Fire moss</name>
    <name type="synonym">Dicranum purpureum</name>
    <dbReference type="NCBI Taxonomy" id="3225"/>
    <lineage>
        <taxon>Eukaryota</taxon>
        <taxon>Viridiplantae</taxon>
        <taxon>Streptophyta</taxon>
        <taxon>Embryophyta</taxon>
        <taxon>Bryophyta</taxon>
        <taxon>Bryophytina</taxon>
        <taxon>Bryopsida</taxon>
        <taxon>Dicranidae</taxon>
        <taxon>Pseudoditrichales</taxon>
        <taxon>Ditrichaceae</taxon>
        <taxon>Ceratodon</taxon>
    </lineage>
</organism>
<evidence type="ECO:0000313" key="2">
    <source>
        <dbReference type="EMBL" id="KAG0579074.1"/>
    </source>
</evidence>
<name>A0A8T0I6G1_CERPU</name>
<comment type="caution">
    <text evidence="2">The sequence shown here is derived from an EMBL/GenBank/DDBJ whole genome shotgun (WGS) entry which is preliminary data.</text>
</comment>
<accession>A0A8T0I6G1</accession>
<keyword evidence="3" id="KW-1185">Reference proteome</keyword>
<dbReference type="Proteomes" id="UP000822688">
    <property type="component" value="Chromosome 4"/>
</dbReference>
<gene>
    <name evidence="2" type="ORF">KC19_4G070800</name>
</gene>
<feature type="region of interest" description="Disordered" evidence="1">
    <location>
        <begin position="237"/>
        <end position="258"/>
    </location>
</feature>
<protein>
    <submittedName>
        <fullName evidence="2">Uncharacterized protein</fullName>
    </submittedName>
</protein>
<feature type="region of interest" description="Disordered" evidence="1">
    <location>
        <begin position="25"/>
        <end position="72"/>
    </location>
</feature>